<name>A0AAW5K2G1_9BACT</name>
<gene>
    <name evidence="2" type="primary">lptC</name>
    <name evidence="2" type="ORF">NE630_06090</name>
</gene>
<evidence type="ECO:0000313" key="2">
    <source>
        <dbReference type="EMBL" id="MCQ4813999.1"/>
    </source>
</evidence>
<comment type="caution">
    <text evidence="2">The sequence shown here is derived from an EMBL/GenBank/DDBJ whole genome shotgun (WGS) entry which is preliminary data.</text>
</comment>
<evidence type="ECO:0000313" key="3">
    <source>
        <dbReference type="Proteomes" id="UP001205919"/>
    </source>
</evidence>
<organism evidence="2 3">
    <name type="scientific">Cloacibacillus evryensis</name>
    <dbReference type="NCBI Taxonomy" id="508460"/>
    <lineage>
        <taxon>Bacteria</taxon>
        <taxon>Thermotogati</taxon>
        <taxon>Synergistota</taxon>
        <taxon>Synergistia</taxon>
        <taxon>Synergistales</taxon>
        <taxon>Synergistaceae</taxon>
        <taxon>Cloacibacillus</taxon>
    </lineage>
</organism>
<dbReference type="EMBL" id="JANFYT010000010">
    <property type="protein sequence ID" value="MCQ4813999.1"/>
    <property type="molecule type" value="Genomic_DNA"/>
</dbReference>
<evidence type="ECO:0000256" key="1">
    <source>
        <dbReference type="SAM" id="Phobius"/>
    </source>
</evidence>
<dbReference type="Proteomes" id="UP001205919">
    <property type="component" value="Unassembled WGS sequence"/>
</dbReference>
<dbReference type="GeneID" id="95756085"/>
<keyword evidence="1" id="KW-1133">Transmembrane helix</keyword>
<dbReference type="AlphaFoldDB" id="A0AAW5K2G1"/>
<dbReference type="RefSeq" id="WP_008711402.1">
    <property type="nucleotide sequence ID" value="NZ_CABKQM010000008.1"/>
</dbReference>
<accession>A0AAW5K2G1</accession>
<keyword evidence="1" id="KW-0812">Transmembrane</keyword>
<dbReference type="InterPro" id="IPR010664">
    <property type="entry name" value="LipoPS_assembly_LptC-rel"/>
</dbReference>
<keyword evidence="3" id="KW-1185">Reference proteome</keyword>
<feature type="transmembrane region" description="Helical" evidence="1">
    <location>
        <begin position="12"/>
        <end position="28"/>
    </location>
</feature>
<reference evidence="2 3" key="1">
    <citation type="submission" date="2022-06" db="EMBL/GenBank/DDBJ databases">
        <title>Isolation of gut microbiota from human fecal samples.</title>
        <authorList>
            <person name="Pamer E.G."/>
            <person name="Barat B."/>
            <person name="Waligurski E."/>
            <person name="Medina S."/>
            <person name="Paddock L."/>
            <person name="Mostad J."/>
        </authorList>
    </citation>
    <scope>NUCLEOTIDE SEQUENCE [LARGE SCALE GENOMIC DNA]</scope>
    <source>
        <strain evidence="2 3">DFI.9.90</strain>
    </source>
</reference>
<proteinExistence type="predicted"/>
<sequence>MFKGKISGKKLIVLTVILVIAVGAFYLWRDLNLSAMNKIPIPDLVVENIEIERMINGKKWKLISPRVEHKDGIVYGDSMDVTITDPAGRVTHIYADKGTFTRENNDVSLTSADGVMKENAKEYNLKSGNVKYEAAAEKWNFDDGVALSDGRMLIEGKKGYYDTKSGECRLTDGGTITWSDR</sequence>
<protein>
    <submittedName>
        <fullName evidence="2">LPS export ABC transporter periplasmic protein LptC</fullName>
    </submittedName>
</protein>
<keyword evidence="1" id="KW-0472">Membrane</keyword>
<dbReference type="Pfam" id="PF06835">
    <property type="entry name" value="LptC"/>
    <property type="match status" value="1"/>
</dbReference>